<evidence type="ECO:0000259" key="15">
    <source>
        <dbReference type="Pfam" id="PF07715"/>
    </source>
</evidence>
<evidence type="ECO:0000256" key="5">
    <source>
        <dbReference type="ARBA" id="ARBA00022692"/>
    </source>
</evidence>
<feature type="domain" description="TonB-dependent receptor plug" evidence="15">
    <location>
        <begin position="53"/>
        <end position="158"/>
    </location>
</feature>
<dbReference type="InterPro" id="IPR012910">
    <property type="entry name" value="Plug_dom"/>
</dbReference>
<feature type="chain" id="PRO_5032628853" evidence="13">
    <location>
        <begin position="28"/>
        <end position="811"/>
    </location>
</feature>
<dbReference type="InterPro" id="IPR000531">
    <property type="entry name" value="Beta-barrel_TonB"/>
</dbReference>
<dbReference type="Gene3D" id="2.40.170.20">
    <property type="entry name" value="TonB-dependent receptor, beta-barrel domain"/>
    <property type="match status" value="2"/>
</dbReference>
<dbReference type="RefSeq" id="WP_164211186.1">
    <property type="nucleotide sequence ID" value="NZ_JAAGSC010000040.1"/>
</dbReference>
<comment type="caution">
    <text evidence="16">The sequence shown here is derived from an EMBL/GenBank/DDBJ whole genome shotgun (WGS) entry which is preliminary data.</text>
</comment>
<evidence type="ECO:0000256" key="10">
    <source>
        <dbReference type="ARBA" id="ARBA00023237"/>
    </source>
</evidence>
<dbReference type="InterPro" id="IPR036942">
    <property type="entry name" value="Beta-barrel_TonB_sf"/>
</dbReference>
<sequence>MNLVTCDHLPRLAGALVGLGLAATAVAQETPSQVERPEDVIVVTAQFREQAAAEVPISVSSFDQTFLDEVGLDQLDDLSAFVPGLQIQEQSVNNPGFVIRGITSDDGSSAIEPRVSVFQNGVSISRSRGSYVPLFDLERVEVMKGPQGTLFGRNAQIGAVHLVTQKPGNEWASSARLELGNFAYRKFDGMVNLPLGASDSAIRLAATYRSRDGFIDNNIGGELNGTDTRALRASWRTLFGERSHFDLIFNYVEDDAPGTSFKSGIIPALGGDTDPHSPASLNAFGGLLGGRALGTKRDIFDLTAIVNWQPSSLWTINSTSAWREFDSFEAFDPDGSAFDLFFFGEDAEGEQWSSELRFTFQPDDLLTAFFGAGFFTEEGSQRVPLGLDGAVVGALLNSIAATGPIVDGQATLFGDPGLAQLFLLGDPALLAGALGAGGVPTGLFQQEQFTNFADNQSYDVFADVSYALTDRLTATAGLRYTRDRKETLFSSGVEVDNPFLGNLLVPDINTPVSSDDDPSVGRNFDGWAWRANLNFELSANQFVYGNYARGRRPDVIEDVAGQFNPALGVAVSFERVPEEIVDSYEIGYKMLFMDGRSQFDVAAFYYDYENFQTTISVDAGPGLPPDLQLINAGTASSRGLETQLSLNLNEGLDLYASYAYNRSRFDKTDDRGNPLIFGGNRFRLSPDHTAGLALRASRAMNGGRLYFTPSVTYQSKVFFQDDNQGRYAVALPTTGQALFEVPAISEGGYSLFNVRAGYEFSQGQFAIEAFVNNLTDRSFIIDAGNTGATFNIPTFIAGAPRTYGLAVRAVY</sequence>
<keyword evidence="10 11" id="KW-0998">Cell outer membrane</keyword>
<keyword evidence="3 11" id="KW-1134">Transmembrane beta strand</keyword>
<evidence type="ECO:0000256" key="11">
    <source>
        <dbReference type="PROSITE-ProRule" id="PRU01360"/>
    </source>
</evidence>
<keyword evidence="17" id="KW-1185">Reference proteome</keyword>
<dbReference type="EMBL" id="JAAGSC010000040">
    <property type="protein sequence ID" value="NDY95805.1"/>
    <property type="molecule type" value="Genomic_DNA"/>
</dbReference>
<dbReference type="Pfam" id="PF00593">
    <property type="entry name" value="TonB_dep_Rec_b-barrel"/>
    <property type="match status" value="1"/>
</dbReference>
<dbReference type="InterPro" id="IPR039426">
    <property type="entry name" value="TonB-dep_rcpt-like"/>
</dbReference>
<evidence type="ECO:0000256" key="7">
    <source>
        <dbReference type="ARBA" id="ARBA00023065"/>
    </source>
</evidence>
<dbReference type="GO" id="GO:0006826">
    <property type="term" value="P:iron ion transport"/>
    <property type="evidence" value="ECO:0007669"/>
    <property type="project" value="UniProtKB-KW"/>
</dbReference>
<evidence type="ECO:0000259" key="14">
    <source>
        <dbReference type="Pfam" id="PF00593"/>
    </source>
</evidence>
<comment type="similarity">
    <text evidence="11 12">Belongs to the TonB-dependent receptor family.</text>
</comment>
<dbReference type="Proteomes" id="UP000484885">
    <property type="component" value="Unassembled WGS sequence"/>
</dbReference>
<dbReference type="PANTHER" id="PTHR32552">
    <property type="entry name" value="FERRICHROME IRON RECEPTOR-RELATED"/>
    <property type="match status" value="1"/>
</dbReference>
<keyword evidence="6" id="KW-0408">Iron</keyword>
<evidence type="ECO:0000256" key="3">
    <source>
        <dbReference type="ARBA" id="ARBA00022452"/>
    </source>
</evidence>
<keyword evidence="16" id="KW-0675">Receptor</keyword>
<evidence type="ECO:0000256" key="2">
    <source>
        <dbReference type="ARBA" id="ARBA00022448"/>
    </source>
</evidence>
<keyword evidence="8 12" id="KW-0798">TonB box</keyword>
<dbReference type="AlphaFoldDB" id="A0A845V774"/>
<accession>A0A845V774</accession>
<proteinExistence type="inferred from homology"/>
<comment type="subcellular location">
    <subcellularLocation>
        <location evidence="1 11">Cell outer membrane</location>
        <topology evidence="1 11">Multi-pass membrane protein</topology>
    </subcellularLocation>
</comment>
<evidence type="ECO:0000256" key="1">
    <source>
        <dbReference type="ARBA" id="ARBA00004571"/>
    </source>
</evidence>
<dbReference type="Pfam" id="PF07715">
    <property type="entry name" value="Plug"/>
    <property type="match status" value="1"/>
</dbReference>
<feature type="signal peptide" evidence="13">
    <location>
        <begin position="1"/>
        <end position="27"/>
    </location>
</feature>
<evidence type="ECO:0000256" key="6">
    <source>
        <dbReference type="ARBA" id="ARBA00023004"/>
    </source>
</evidence>
<dbReference type="PROSITE" id="PS52016">
    <property type="entry name" value="TONB_DEPENDENT_REC_3"/>
    <property type="match status" value="1"/>
</dbReference>
<keyword evidence="2 11" id="KW-0813">Transport</keyword>
<keyword evidence="13" id="KW-0732">Signal</keyword>
<keyword evidence="5 11" id="KW-0812">Transmembrane</keyword>
<evidence type="ECO:0000313" key="17">
    <source>
        <dbReference type="Proteomes" id="UP000484885"/>
    </source>
</evidence>
<protein>
    <submittedName>
        <fullName evidence="16">TonB-dependent receptor</fullName>
    </submittedName>
</protein>
<feature type="domain" description="TonB-dependent receptor-like beta-barrel" evidence="14">
    <location>
        <begin position="292"/>
        <end position="774"/>
    </location>
</feature>
<dbReference type="SUPFAM" id="SSF56935">
    <property type="entry name" value="Porins"/>
    <property type="match status" value="1"/>
</dbReference>
<evidence type="ECO:0000256" key="12">
    <source>
        <dbReference type="RuleBase" id="RU003357"/>
    </source>
</evidence>
<evidence type="ECO:0000256" key="13">
    <source>
        <dbReference type="SAM" id="SignalP"/>
    </source>
</evidence>
<evidence type="ECO:0000313" key="16">
    <source>
        <dbReference type="EMBL" id="NDY95805.1"/>
    </source>
</evidence>
<name>A0A845V774_9GAMM</name>
<dbReference type="PANTHER" id="PTHR32552:SF81">
    <property type="entry name" value="TONB-DEPENDENT OUTER MEMBRANE RECEPTOR"/>
    <property type="match status" value="1"/>
</dbReference>
<evidence type="ECO:0000256" key="8">
    <source>
        <dbReference type="ARBA" id="ARBA00023077"/>
    </source>
</evidence>
<gene>
    <name evidence="16" type="ORF">G3I74_08705</name>
</gene>
<organism evidence="16 17">
    <name type="scientific">Wenzhouxiangella limi</name>
    <dbReference type="NCBI Taxonomy" id="2707351"/>
    <lineage>
        <taxon>Bacteria</taxon>
        <taxon>Pseudomonadati</taxon>
        <taxon>Pseudomonadota</taxon>
        <taxon>Gammaproteobacteria</taxon>
        <taxon>Chromatiales</taxon>
        <taxon>Wenzhouxiangellaceae</taxon>
        <taxon>Wenzhouxiangella</taxon>
    </lineage>
</organism>
<keyword evidence="4" id="KW-0410">Iron transport</keyword>
<evidence type="ECO:0000256" key="9">
    <source>
        <dbReference type="ARBA" id="ARBA00023136"/>
    </source>
</evidence>
<keyword evidence="7" id="KW-0406">Ion transport</keyword>
<dbReference type="GO" id="GO:0009279">
    <property type="term" value="C:cell outer membrane"/>
    <property type="evidence" value="ECO:0007669"/>
    <property type="project" value="UniProtKB-SubCell"/>
</dbReference>
<evidence type="ECO:0000256" key="4">
    <source>
        <dbReference type="ARBA" id="ARBA00022496"/>
    </source>
</evidence>
<reference evidence="16 17" key="1">
    <citation type="submission" date="2020-02" db="EMBL/GenBank/DDBJ databases">
        <authorList>
            <person name="Zhang X.-Y."/>
        </authorList>
    </citation>
    <scope>NUCLEOTIDE SEQUENCE [LARGE SCALE GENOMIC DNA]</scope>
    <source>
        <strain evidence="16 17">C33</strain>
    </source>
</reference>
<keyword evidence="9 11" id="KW-0472">Membrane</keyword>